<dbReference type="InterPro" id="IPR029063">
    <property type="entry name" value="SAM-dependent_MTases_sf"/>
</dbReference>
<evidence type="ECO:0000256" key="11">
    <source>
        <dbReference type="ARBA" id="ARBA00031350"/>
    </source>
</evidence>
<evidence type="ECO:0000256" key="2">
    <source>
        <dbReference type="ARBA" id="ARBA00005369"/>
    </source>
</evidence>
<dbReference type="CDD" id="cd02440">
    <property type="entry name" value="AdoMet_MTases"/>
    <property type="match status" value="1"/>
</dbReference>
<comment type="caution">
    <text evidence="12">The sequence shown here is derived from an EMBL/GenBank/DDBJ whole genome shotgun (WGS) entry which is preliminary data.</text>
</comment>
<evidence type="ECO:0000256" key="3">
    <source>
        <dbReference type="ARBA" id="ARBA00011890"/>
    </source>
</evidence>
<protein>
    <recommendedName>
        <fullName evidence="4">Protein-L-isoaspartate O-methyltransferase</fullName>
        <ecNumber evidence="3">2.1.1.77</ecNumber>
    </recommendedName>
    <alternativeName>
        <fullName evidence="11">L-isoaspartyl protein carboxyl methyltransferase</fullName>
    </alternativeName>
    <alternativeName>
        <fullName evidence="9">Protein L-isoaspartyl methyltransferase</fullName>
    </alternativeName>
    <alternativeName>
        <fullName evidence="10">Protein-beta-aspartate methyltransferase</fullName>
    </alternativeName>
</protein>
<keyword evidence="8" id="KW-0949">S-adenosyl-L-methionine</keyword>
<proteinExistence type="inferred from homology"/>
<accession>A0ABU0SGZ1</accession>
<keyword evidence="7" id="KW-0808">Transferase</keyword>
<gene>
    <name evidence="12" type="ORF">QF035_000089</name>
</gene>
<dbReference type="Pfam" id="PF01135">
    <property type="entry name" value="PCMT"/>
    <property type="match status" value="1"/>
</dbReference>
<evidence type="ECO:0000256" key="7">
    <source>
        <dbReference type="ARBA" id="ARBA00022679"/>
    </source>
</evidence>
<keyword evidence="5" id="KW-0963">Cytoplasm</keyword>
<dbReference type="RefSeq" id="WP_307517377.1">
    <property type="nucleotide sequence ID" value="NZ_JAUSZI010000002.1"/>
</dbReference>
<name>A0ABU0SGZ1_9ACTN</name>
<dbReference type="PANTHER" id="PTHR11579">
    <property type="entry name" value="PROTEIN-L-ISOASPARTATE O-METHYLTRANSFERASE"/>
    <property type="match status" value="1"/>
</dbReference>
<dbReference type="PANTHER" id="PTHR11579:SF0">
    <property type="entry name" value="PROTEIN-L-ISOASPARTATE(D-ASPARTATE) O-METHYLTRANSFERASE"/>
    <property type="match status" value="1"/>
</dbReference>
<comment type="similarity">
    <text evidence="2">Belongs to the methyltransferase superfamily. L-isoaspartyl/D-aspartyl protein methyltransferase family.</text>
</comment>
<evidence type="ECO:0000313" key="12">
    <source>
        <dbReference type="EMBL" id="MDQ1022507.1"/>
    </source>
</evidence>
<evidence type="ECO:0000256" key="1">
    <source>
        <dbReference type="ARBA" id="ARBA00004496"/>
    </source>
</evidence>
<keyword evidence="6" id="KW-0489">Methyltransferase</keyword>
<dbReference type="EC" id="2.1.1.77" evidence="3"/>
<evidence type="ECO:0000256" key="6">
    <source>
        <dbReference type="ARBA" id="ARBA00022603"/>
    </source>
</evidence>
<evidence type="ECO:0000256" key="10">
    <source>
        <dbReference type="ARBA" id="ARBA00031323"/>
    </source>
</evidence>
<evidence type="ECO:0000256" key="8">
    <source>
        <dbReference type="ARBA" id="ARBA00022691"/>
    </source>
</evidence>
<dbReference type="Proteomes" id="UP001230328">
    <property type="component" value="Unassembled WGS sequence"/>
</dbReference>
<reference evidence="12 13" key="1">
    <citation type="submission" date="2023-07" db="EMBL/GenBank/DDBJ databases">
        <title>Comparative genomics of wheat-associated soil bacteria to identify genetic determinants of phenazine resistance.</title>
        <authorList>
            <person name="Mouncey N."/>
        </authorList>
    </citation>
    <scope>NUCLEOTIDE SEQUENCE [LARGE SCALE GENOMIC DNA]</scope>
    <source>
        <strain evidence="12 13">V2I4</strain>
    </source>
</reference>
<comment type="subcellular location">
    <subcellularLocation>
        <location evidence="1">Cytoplasm</location>
    </subcellularLocation>
</comment>
<keyword evidence="13" id="KW-1185">Reference proteome</keyword>
<evidence type="ECO:0000256" key="5">
    <source>
        <dbReference type="ARBA" id="ARBA00022490"/>
    </source>
</evidence>
<dbReference type="InterPro" id="IPR000682">
    <property type="entry name" value="PCMT"/>
</dbReference>
<evidence type="ECO:0000256" key="4">
    <source>
        <dbReference type="ARBA" id="ARBA00013346"/>
    </source>
</evidence>
<evidence type="ECO:0000256" key="9">
    <source>
        <dbReference type="ARBA" id="ARBA00030757"/>
    </source>
</evidence>
<organism evidence="12 13">
    <name type="scientific">Streptomyces umbrinus</name>
    <dbReference type="NCBI Taxonomy" id="67370"/>
    <lineage>
        <taxon>Bacteria</taxon>
        <taxon>Bacillati</taxon>
        <taxon>Actinomycetota</taxon>
        <taxon>Actinomycetes</taxon>
        <taxon>Kitasatosporales</taxon>
        <taxon>Streptomycetaceae</taxon>
        <taxon>Streptomyces</taxon>
        <taxon>Streptomyces phaeochromogenes group</taxon>
    </lineage>
</organism>
<dbReference type="SUPFAM" id="SSF53335">
    <property type="entry name" value="S-adenosyl-L-methionine-dependent methyltransferases"/>
    <property type="match status" value="1"/>
</dbReference>
<sequence length="375" mass="40860">MNWTAHAAHLADTVTHSGSRWVGPVASIPRHEFVPRWWHRGTEGWTLNAGEDDHHRWLDTAYSDRSLITSVGPLHADHAAQNDHPVGLPTSSSTLPSLLVRMFQHARLGALDELLDVGTGSGYGTALACHRLGDLQVTSIDVDPYLVDTARERLEHIKLCPNLVTLDATGELPGAYDRIVATVGVRPVPAGWLAALKPCGRLVTTIGGTSLIVTAEKQQDGSAVGRVEWDRAGFMRTRHGADYPPGPWEILAAAREQDGEDVTTGPYPVVDVEQAWDLASMLDITVPGILYGYAEDAGLRTAWLAHPDGSWARATAVGSDPPTVHQRGSRRLWDTLDEIRAYWLQHGELPVRGASVLITPDGRTRLARGAWRAEL</sequence>
<evidence type="ECO:0000313" key="13">
    <source>
        <dbReference type="Proteomes" id="UP001230328"/>
    </source>
</evidence>
<dbReference type="EMBL" id="JAUSZI010000002">
    <property type="protein sequence ID" value="MDQ1022507.1"/>
    <property type="molecule type" value="Genomic_DNA"/>
</dbReference>
<dbReference type="Gene3D" id="3.40.50.150">
    <property type="entry name" value="Vaccinia Virus protein VP39"/>
    <property type="match status" value="1"/>
</dbReference>